<dbReference type="STRING" id="6313.A0A0K0D9P6"/>
<feature type="compositionally biased region" description="Polar residues" evidence="1">
    <location>
        <begin position="105"/>
        <end position="119"/>
    </location>
</feature>
<feature type="compositionally biased region" description="Basic and acidic residues" evidence="1">
    <location>
        <begin position="120"/>
        <end position="130"/>
    </location>
</feature>
<reference evidence="4" key="2">
    <citation type="submission" date="2017-02" db="UniProtKB">
        <authorList>
            <consortium name="WormBaseParasite"/>
        </authorList>
    </citation>
    <scope>IDENTIFICATION</scope>
</reference>
<dbReference type="GO" id="GO:0005886">
    <property type="term" value="C:plasma membrane"/>
    <property type="evidence" value="ECO:0007669"/>
    <property type="project" value="TreeGrafter"/>
</dbReference>
<feature type="domain" description="C2" evidence="2">
    <location>
        <begin position="144"/>
        <end position="267"/>
    </location>
</feature>
<dbReference type="Proteomes" id="UP000035642">
    <property type="component" value="Unassembled WGS sequence"/>
</dbReference>
<dbReference type="GO" id="GO:0006887">
    <property type="term" value="P:exocytosis"/>
    <property type="evidence" value="ECO:0007669"/>
    <property type="project" value="TreeGrafter"/>
</dbReference>
<dbReference type="PROSITE" id="PS50004">
    <property type="entry name" value="C2"/>
    <property type="match status" value="1"/>
</dbReference>
<evidence type="ECO:0000313" key="4">
    <source>
        <dbReference type="WBParaSite" id="ACAC_0000686901-mRNA-1"/>
    </source>
</evidence>
<dbReference type="GO" id="GO:0070382">
    <property type="term" value="C:exocytic vesicle"/>
    <property type="evidence" value="ECO:0007669"/>
    <property type="project" value="TreeGrafter"/>
</dbReference>
<feature type="region of interest" description="Disordered" evidence="1">
    <location>
        <begin position="1"/>
        <end position="50"/>
    </location>
</feature>
<dbReference type="InterPro" id="IPR035892">
    <property type="entry name" value="C2_domain_sf"/>
</dbReference>
<feature type="compositionally biased region" description="Basic and acidic residues" evidence="1">
    <location>
        <begin position="31"/>
        <end position="41"/>
    </location>
</feature>
<evidence type="ECO:0000313" key="3">
    <source>
        <dbReference type="Proteomes" id="UP000035642"/>
    </source>
</evidence>
<dbReference type="WBParaSite" id="ACAC_0000686901-mRNA-1">
    <property type="protein sequence ID" value="ACAC_0000686901-mRNA-1"/>
    <property type="gene ID" value="ACAC_0000686901"/>
</dbReference>
<dbReference type="InterPro" id="IPR000008">
    <property type="entry name" value="C2_dom"/>
</dbReference>
<dbReference type="PANTHER" id="PTHR45716:SF2">
    <property type="entry name" value="BITESIZE, ISOFORM I"/>
    <property type="match status" value="1"/>
</dbReference>
<evidence type="ECO:0000259" key="2">
    <source>
        <dbReference type="PROSITE" id="PS50004"/>
    </source>
</evidence>
<dbReference type="SUPFAM" id="SSF49562">
    <property type="entry name" value="C2 domain (Calcium/lipid-binding domain, CaLB)"/>
    <property type="match status" value="1"/>
</dbReference>
<dbReference type="PANTHER" id="PTHR45716">
    <property type="entry name" value="BITESIZE, ISOFORM I"/>
    <property type="match status" value="1"/>
</dbReference>
<organism evidence="3 4">
    <name type="scientific">Angiostrongylus cantonensis</name>
    <name type="common">Rat lungworm</name>
    <dbReference type="NCBI Taxonomy" id="6313"/>
    <lineage>
        <taxon>Eukaryota</taxon>
        <taxon>Metazoa</taxon>
        <taxon>Ecdysozoa</taxon>
        <taxon>Nematoda</taxon>
        <taxon>Chromadorea</taxon>
        <taxon>Rhabditida</taxon>
        <taxon>Rhabditina</taxon>
        <taxon>Rhabditomorpha</taxon>
        <taxon>Strongyloidea</taxon>
        <taxon>Metastrongylidae</taxon>
        <taxon>Angiostrongylus</taxon>
    </lineage>
</organism>
<dbReference type="Gene3D" id="2.60.40.150">
    <property type="entry name" value="C2 domain"/>
    <property type="match status" value="1"/>
</dbReference>
<accession>A0A0K0D9P6</accession>
<evidence type="ECO:0000256" key="1">
    <source>
        <dbReference type="SAM" id="MobiDB-lite"/>
    </source>
</evidence>
<reference evidence="3" key="1">
    <citation type="submission" date="2012-09" db="EMBL/GenBank/DDBJ databases">
        <authorList>
            <person name="Martin A.A."/>
        </authorList>
    </citation>
    <scope>NUCLEOTIDE SEQUENCE</scope>
</reference>
<protein>
    <submittedName>
        <fullName evidence="4">C2 domain-containing protein</fullName>
    </submittedName>
</protein>
<dbReference type="Pfam" id="PF00168">
    <property type="entry name" value="C2"/>
    <property type="match status" value="1"/>
</dbReference>
<keyword evidence="3" id="KW-1185">Reference proteome</keyword>
<feature type="region of interest" description="Disordered" evidence="1">
    <location>
        <begin position="83"/>
        <end position="130"/>
    </location>
</feature>
<dbReference type="AlphaFoldDB" id="A0A0K0D9P6"/>
<dbReference type="SMART" id="SM00239">
    <property type="entry name" value="C2"/>
    <property type="match status" value="1"/>
</dbReference>
<sequence length="343" mass="38253">MSDSAMWRGKPQTVNRKTVGKSEPSSLSPPKHREAASDSRRSTIPGRPMVIGGVVPRDSTGNFGSIAKVDHLDVLVGNSCRSPPASMVTRSASQDTRLSRVSRMTPASSRDSLRSAVTHTTDDTPNDFRGKSSVALQAPYPVAFLGEIQLALSYDVITACLSVHIVQCRSLPHFGNHKPNPYVKVLLVPCQANLPVLRNKTNARKSDFNPIFDQTLQFPRITKSEVDEYRMQVSVWHKDLISQNSLIGELTITLRDYNWANPSPLWYRLEAKTVGKCLCDVDALTNQSPWKMMKASVRVRLTFSLLDRERRIGPLSLLVRDVHFYEARQVQVVHRHATLVASA</sequence>
<name>A0A0K0D9P6_ANGCA</name>
<proteinExistence type="predicted"/>
<dbReference type="GO" id="GO:0042043">
    <property type="term" value="F:neurexin family protein binding"/>
    <property type="evidence" value="ECO:0007669"/>
    <property type="project" value="TreeGrafter"/>
</dbReference>